<evidence type="ECO:0000313" key="1">
    <source>
        <dbReference type="EMBL" id="GAA5795477.1"/>
    </source>
</evidence>
<dbReference type="EMBL" id="BAABUJ010000004">
    <property type="protein sequence ID" value="GAA5795477.1"/>
    <property type="molecule type" value="Genomic_DNA"/>
</dbReference>
<keyword evidence="2" id="KW-1185">Reference proteome</keyword>
<name>A0ABP9XKZ7_9FUNG</name>
<sequence length="79" mass="9352">MSLLQQTYFANTHNLNSFKYEINNLTGLPSSIIDNMYKELKSWNDINGMTECQFSEQALLSLLLLFSEKREFEISKYFR</sequence>
<dbReference type="Proteomes" id="UP001476247">
    <property type="component" value="Unassembled WGS sequence"/>
</dbReference>
<proteinExistence type="predicted"/>
<protein>
    <submittedName>
        <fullName evidence="1">Uncharacterized protein</fullName>
    </submittedName>
</protein>
<evidence type="ECO:0000313" key="2">
    <source>
        <dbReference type="Proteomes" id="UP001476247"/>
    </source>
</evidence>
<reference evidence="1 2" key="1">
    <citation type="submission" date="2024-04" db="EMBL/GenBank/DDBJ databases">
        <title>genome sequences of Mucor flavus KT1a and Helicostylum pulchrum KT1b strains isolation_sourced from the surface of a dry-aged beef.</title>
        <authorList>
            <person name="Toyotome T."/>
            <person name="Hosono M."/>
            <person name="Torimaru M."/>
            <person name="Fukuda K."/>
            <person name="Mikami N."/>
        </authorList>
    </citation>
    <scope>NUCLEOTIDE SEQUENCE [LARGE SCALE GENOMIC DNA]</scope>
    <source>
        <strain evidence="1 2">KT1b</strain>
    </source>
</reference>
<organism evidence="1 2">
    <name type="scientific">Helicostylum pulchrum</name>
    <dbReference type="NCBI Taxonomy" id="562976"/>
    <lineage>
        <taxon>Eukaryota</taxon>
        <taxon>Fungi</taxon>
        <taxon>Fungi incertae sedis</taxon>
        <taxon>Mucoromycota</taxon>
        <taxon>Mucoromycotina</taxon>
        <taxon>Mucoromycetes</taxon>
        <taxon>Mucorales</taxon>
        <taxon>Mucorineae</taxon>
        <taxon>Mucoraceae</taxon>
        <taxon>Helicostylum</taxon>
    </lineage>
</organism>
<comment type="caution">
    <text evidence="1">The sequence shown here is derived from an EMBL/GenBank/DDBJ whole genome shotgun (WGS) entry which is preliminary data.</text>
</comment>
<gene>
    <name evidence="1" type="ORF">HPULCUR_000835</name>
</gene>
<accession>A0ABP9XKZ7</accession>